<evidence type="ECO:0000313" key="7">
    <source>
        <dbReference type="EMBL" id="MCV2370944.1"/>
    </source>
</evidence>
<dbReference type="SUPFAM" id="SSF52507">
    <property type="entry name" value="Homo-oligomeric flavin-containing Cys decarboxylases, HFCD"/>
    <property type="match status" value="1"/>
</dbReference>
<comment type="caution">
    <text evidence="3">Lacks conserved residue(s) required for the propagation of feature annotation.</text>
</comment>
<dbReference type="Gene3D" id="3.40.50.10300">
    <property type="entry name" value="CoaB-like"/>
    <property type="match status" value="1"/>
</dbReference>
<dbReference type="Pfam" id="PF02441">
    <property type="entry name" value="Flavoprotein"/>
    <property type="match status" value="1"/>
</dbReference>
<feature type="domain" description="DNA/pantothenate metabolism flavoprotein C-terminal" evidence="6">
    <location>
        <begin position="194"/>
        <end position="401"/>
    </location>
</feature>
<sequence length="409" mass="43555">MPETQTQPLAGKHVLLGLSGGIACYKTAELTRLLIKAGASVQVVMSEAAEQFITAVTMQALSNRPVASSQWDAREPNNMAHINLSREADLMLVAPASADLIAKLVQGRADDLLSLTALARPIERCPLAVAPAMNREMWAHPATQRNVAQLRLDGAFVFGPGSGEQACGEVGDGRMLEAAELLDEVIAFFQPKLLAGRRVLITAGPTFEPIDPVRGITNHSSGKMGFALARAARDAGAAVTLVAGPVHLATPRGVKRIDVQSAQQMFDEVLPLAAQHEIFVATAAVADWRPASAQPHKIKKDGSGAPPSLAMTENPDILAAVAKLADKPFCVGFAAESEDLLKHGRAKLVRKGVPLIVGNIGPATFGLDHNALLLIDAGGEREIPHNDKLSLARELVREIAERFEKKKQR</sequence>
<keyword evidence="3" id="KW-0511">Multifunctional enzyme</keyword>
<comment type="function">
    <text evidence="4">Catalyzes two steps in the biosynthesis of coenzyme A. In the first step cysteine is conjugated to 4'-phosphopantothenate to form 4-phosphopantothenoylcysteine, in the latter compound is decarboxylated to form 4'-phosphopantotheine.</text>
</comment>
<dbReference type="PANTHER" id="PTHR14359:SF6">
    <property type="entry name" value="PHOSPHOPANTOTHENOYLCYSTEINE DECARBOXYLASE"/>
    <property type="match status" value="1"/>
</dbReference>
<dbReference type="SUPFAM" id="SSF102645">
    <property type="entry name" value="CoaB-like"/>
    <property type="match status" value="1"/>
</dbReference>
<evidence type="ECO:0000256" key="2">
    <source>
        <dbReference type="ARBA" id="ARBA00023239"/>
    </source>
</evidence>
<keyword evidence="3" id="KW-0479">Metal-binding</keyword>
<evidence type="ECO:0000259" key="5">
    <source>
        <dbReference type="Pfam" id="PF02441"/>
    </source>
</evidence>
<comment type="cofactor">
    <cofactor evidence="3">
        <name>FMN</name>
        <dbReference type="ChEBI" id="CHEBI:58210"/>
    </cofactor>
    <text evidence="3">Binds 1 FMN per subunit.</text>
</comment>
<dbReference type="NCBIfam" id="TIGR00521">
    <property type="entry name" value="coaBC_dfp"/>
    <property type="match status" value="1"/>
</dbReference>
<keyword evidence="3" id="KW-0460">Magnesium</keyword>
<comment type="similarity">
    <text evidence="3 4">In the C-terminal section; belongs to the PPC synthetase family.</text>
</comment>
<dbReference type="GO" id="GO:0004633">
    <property type="term" value="F:phosphopantothenoylcysteine decarboxylase activity"/>
    <property type="evidence" value="ECO:0007669"/>
    <property type="project" value="UniProtKB-EC"/>
</dbReference>
<feature type="domain" description="Flavoprotein" evidence="5">
    <location>
        <begin position="12"/>
        <end position="187"/>
    </location>
</feature>
<accession>A0ABT2YLK3</accession>
<dbReference type="Gene3D" id="3.40.50.1950">
    <property type="entry name" value="Flavin prenyltransferase-like"/>
    <property type="match status" value="1"/>
</dbReference>
<feature type="active site" description="Proton donor" evidence="3">
    <location>
        <position position="167"/>
    </location>
</feature>
<proteinExistence type="inferred from homology"/>
<feature type="binding site" evidence="3">
    <location>
        <position position="333"/>
    </location>
    <ligand>
        <name>CTP</name>
        <dbReference type="ChEBI" id="CHEBI:37563"/>
    </ligand>
</feature>
<comment type="similarity">
    <text evidence="3 4">In the N-terminal section; belongs to the HFCD (homo-oligomeric flavin containing Cys decarboxylase) superfamily.</text>
</comment>
<dbReference type="GO" id="GO:0004632">
    <property type="term" value="F:phosphopantothenate--cysteine ligase activity"/>
    <property type="evidence" value="ECO:0007669"/>
    <property type="project" value="UniProtKB-EC"/>
</dbReference>
<evidence type="ECO:0000256" key="3">
    <source>
        <dbReference type="HAMAP-Rule" id="MF_02225"/>
    </source>
</evidence>
<feature type="region of interest" description="Phosphopantothenoylcysteine decarboxylase" evidence="3">
    <location>
        <begin position="1"/>
        <end position="198"/>
    </location>
</feature>
<protein>
    <recommendedName>
        <fullName evidence="3">Coenzyme A biosynthesis bifunctional protein CoaBC</fullName>
    </recommendedName>
    <alternativeName>
        <fullName evidence="3">DNA/pantothenate metabolism flavoprotein</fullName>
    </alternativeName>
    <alternativeName>
        <fullName evidence="3">Phosphopantothenoylcysteine synthetase/decarboxylase</fullName>
        <shortName evidence="3">PPCS-PPCDC</shortName>
    </alternativeName>
    <domain>
        <recommendedName>
            <fullName evidence="3">Phosphopantothenoylcysteine decarboxylase</fullName>
            <shortName evidence="3">PPC decarboxylase</shortName>
            <shortName evidence="3">PPC-DC</shortName>
            <ecNumber evidence="3">4.1.1.36</ecNumber>
        </recommendedName>
        <alternativeName>
            <fullName evidence="3">CoaC</fullName>
        </alternativeName>
    </domain>
    <domain>
        <recommendedName>
            <fullName evidence="3">Phosphopantothenate--cysteine ligase</fullName>
            <ecNumber evidence="3">6.3.2.5</ecNumber>
        </recommendedName>
        <alternativeName>
            <fullName evidence="3">CoaB</fullName>
        </alternativeName>
        <alternativeName>
            <fullName evidence="3">Phosphopantothenoylcysteine synthetase</fullName>
            <shortName evidence="3">PPC synthetase</shortName>
            <shortName evidence="3">PPC-S</shortName>
        </alternativeName>
    </domain>
</protein>
<dbReference type="InterPro" id="IPR036551">
    <property type="entry name" value="Flavin_trans-like"/>
</dbReference>
<comment type="function">
    <text evidence="3">Catalyzes two sequential steps in the biosynthesis of coenzyme A. In the first step cysteine is conjugated to 4'-phosphopantothenate to form 4-phosphopantothenoylcysteine. In the second step the latter compound is decarboxylated to form 4'-phosphopantotheine.</text>
</comment>
<feature type="region of interest" description="Phosphopantothenate--cysteine ligase" evidence="3">
    <location>
        <begin position="199"/>
        <end position="409"/>
    </location>
</feature>
<feature type="binding site" evidence="3">
    <location>
        <position position="287"/>
    </location>
    <ligand>
        <name>CTP</name>
        <dbReference type="ChEBI" id="CHEBI:37563"/>
    </ligand>
</feature>
<dbReference type="EC" id="4.1.1.36" evidence="3"/>
<keyword evidence="3 4" id="KW-0436">Ligase</keyword>
<gene>
    <name evidence="3 7" type="primary">coaBC</name>
    <name evidence="7" type="ORF">LNV07_22890</name>
</gene>
<dbReference type="InterPro" id="IPR003382">
    <property type="entry name" value="Flavoprotein"/>
</dbReference>
<dbReference type="EC" id="6.3.2.5" evidence="3"/>
<feature type="binding site" evidence="3">
    <location>
        <position position="351"/>
    </location>
    <ligand>
        <name>CTP</name>
        <dbReference type="ChEBI" id="CHEBI:37563"/>
    </ligand>
</feature>
<reference evidence="7 8" key="1">
    <citation type="submission" date="2021-11" db="EMBL/GenBank/DDBJ databases">
        <authorList>
            <person name="Liang Q."/>
            <person name="Mou H."/>
            <person name="Liu Z."/>
        </authorList>
    </citation>
    <scope>NUCLEOTIDE SEQUENCE [LARGE SCALE GENOMIC DNA]</scope>
    <source>
        <strain evidence="7 8">CHU3</strain>
    </source>
</reference>
<comment type="pathway">
    <text evidence="3 4">Cofactor biosynthesis; coenzyme A biosynthesis; CoA from (R)-pantothenate: step 3/5.</text>
</comment>
<keyword evidence="8" id="KW-1185">Reference proteome</keyword>
<comment type="caution">
    <text evidence="7">The sequence shown here is derived from an EMBL/GenBank/DDBJ whole genome shotgun (WGS) entry which is preliminary data.</text>
</comment>
<dbReference type="HAMAP" id="MF_02225">
    <property type="entry name" value="CoaBC"/>
    <property type="match status" value="1"/>
</dbReference>
<keyword evidence="1 3" id="KW-0210">Decarboxylase</keyword>
<comment type="catalytic activity">
    <reaction evidence="3 4">
        <text>(R)-4'-phosphopantothenate + L-cysteine + CTP = N-[(R)-4-phosphopantothenoyl]-L-cysteine + CMP + diphosphate + H(+)</text>
        <dbReference type="Rhea" id="RHEA:19397"/>
        <dbReference type="ChEBI" id="CHEBI:10986"/>
        <dbReference type="ChEBI" id="CHEBI:15378"/>
        <dbReference type="ChEBI" id="CHEBI:33019"/>
        <dbReference type="ChEBI" id="CHEBI:35235"/>
        <dbReference type="ChEBI" id="CHEBI:37563"/>
        <dbReference type="ChEBI" id="CHEBI:59458"/>
        <dbReference type="ChEBI" id="CHEBI:60377"/>
        <dbReference type="EC" id="6.3.2.5"/>
    </reaction>
</comment>
<keyword evidence="2 3" id="KW-0456">Lyase</keyword>
<keyword evidence="3 4" id="KW-0288">FMN</keyword>
<dbReference type="RefSeq" id="WP_263573524.1">
    <property type="nucleotide sequence ID" value="NZ_JAJIRN010000011.1"/>
</dbReference>
<evidence type="ECO:0000256" key="4">
    <source>
        <dbReference type="RuleBase" id="RU364078"/>
    </source>
</evidence>
<dbReference type="InterPro" id="IPR035929">
    <property type="entry name" value="CoaB-like_sf"/>
</dbReference>
<evidence type="ECO:0000256" key="1">
    <source>
        <dbReference type="ARBA" id="ARBA00022793"/>
    </source>
</evidence>
<dbReference type="Pfam" id="PF04127">
    <property type="entry name" value="DFP"/>
    <property type="match status" value="1"/>
</dbReference>
<dbReference type="PANTHER" id="PTHR14359">
    <property type="entry name" value="HOMO-OLIGOMERIC FLAVIN CONTAINING CYS DECARBOXYLASE FAMILY"/>
    <property type="match status" value="1"/>
</dbReference>
<evidence type="ECO:0000259" key="6">
    <source>
        <dbReference type="Pfam" id="PF04127"/>
    </source>
</evidence>
<organism evidence="7 8">
    <name type="scientific">Roseateles oligotrophus</name>
    <dbReference type="NCBI Taxonomy" id="1769250"/>
    <lineage>
        <taxon>Bacteria</taxon>
        <taxon>Pseudomonadati</taxon>
        <taxon>Pseudomonadota</taxon>
        <taxon>Betaproteobacteria</taxon>
        <taxon>Burkholderiales</taxon>
        <taxon>Sphaerotilaceae</taxon>
        <taxon>Roseateles</taxon>
    </lineage>
</organism>
<comment type="catalytic activity">
    <reaction evidence="3 4">
        <text>N-[(R)-4-phosphopantothenoyl]-L-cysteine + H(+) = (R)-4'-phosphopantetheine + CO2</text>
        <dbReference type="Rhea" id="RHEA:16793"/>
        <dbReference type="ChEBI" id="CHEBI:15378"/>
        <dbReference type="ChEBI" id="CHEBI:16526"/>
        <dbReference type="ChEBI" id="CHEBI:59458"/>
        <dbReference type="ChEBI" id="CHEBI:61723"/>
        <dbReference type="EC" id="4.1.1.36"/>
    </reaction>
</comment>
<dbReference type="EMBL" id="JAJIRN010000011">
    <property type="protein sequence ID" value="MCV2370944.1"/>
    <property type="molecule type" value="Genomic_DNA"/>
</dbReference>
<feature type="binding site" evidence="3">
    <location>
        <position position="347"/>
    </location>
    <ligand>
        <name>CTP</name>
        <dbReference type="ChEBI" id="CHEBI:37563"/>
    </ligand>
</feature>
<feature type="binding site" evidence="3">
    <location>
        <begin position="315"/>
        <end position="318"/>
    </location>
    <ligand>
        <name>CTP</name>
        <dbReference type="ChEBI" id="CHEBI:37563"/>
    </ligand>
</feature>
<dbReference type="InterPro" id="IPR007085">
    <property type="entry name" value="DNA/pantothenate-metab_flavo_C"/>
</dbReference>
<feature type="binding site" evidence="3">
    <location>
        <position position="297"/>
    </location>
    <ligand>
        <name>CTP</name>
        <dbReference type="ChEBI" id="CHEBI:37563"/>
    </ligand>
</feature>
<dbReference type="InterPro" id="IPR005252">
    <property type="entry name" value="CoaBC"/>
</dbReference>
<dbReference type="Proteomes" id="UP001209701">
    <property type="component" value="Unassembled WGS sequence"/>
</dbReference>
<comment type="cofactor">
    <cofactor evidence="3">
        <name>Mg(2+)</name>
        <dbReference type="ChEBI" id="CHEBI:18420"/>
    </cofactor>
</comment>
<comment type="pathway">
    <text evidence="3 4">Cofactor biosynthesis; coenzyme A biosynthesis; CoA from (R)-pantothenate: step 2/5.</text>
</comment>
<name>A0ABT2YLK3_9BURK</name>
<keyword evidence="3 4" id="KW-0285">Flavoprotein</keyword>
<evidence type="ECO:0000313" key="8">
    <source>
        <dbReference type="Proteomes" id="UP001209701"/>
    </source>
</evidence>